<evidence type="ECO:0000256" key="1">
    <source>
        <dbReference type="SAM" id="Coils"/>
    </source>
</evidence>
<protein>
    <submittedName>
        <fullName evidence="4">Tetratricopeptide repeat-containing protein</fullName>
    </submittedName>
</protein>
<dbReference type="InterPro" id="IPR026000">
    <property type="entry name" value="Apc5_dom"/>
</dbReference>
<dbReference type="EMBL" id="FNZN01000001">
    <property type="protein sequence ID" value="SEK51904.1"/>
    <property type="molecule type" value="Genomic_DNA"/>
</dbReference>
<dbReference type="GO" id="GO:0003677">
    <property type="term" value="F:DNA binding"/>
    <property type="evidence" value="ECO:0007669"/>
    <property type="project" value="InterPro"/>
</dbReference>
<accession>A0A1H7HNX7</accession>
<dbReference type="Proteomes" id="UP000198990">
    <property type="component" value="Unassembled WGS sequence"/>
</dbReference>
<dbReference type="Pfam" id="PF12862">
    <property type="entry name" value="ANAPC5"/>
    <property type="match status" value="2"/>
</dbReference>
<evidence type="ECO:0000313" key="4">
    <source>
        <dbReference type="EMBL" id="SEK51904.1"/>
    </source>
</evidence>
<gene>
    <name evidence="4" type="ORF">SAMN04488008_101629</name>
</gene>
<dbReference type="Pfam" id="PF13424">
    <property type="entry name" value="TPR_12"/>
    <property type="match status" value="1"/>
</dbReference>
<organism evidence="4 5">
    <name type="scientific">Maribacter orientalis</name>
    <dbReference type="NCBI Taxonomy" id="228957"/>
    <lineage>
        <taxon>Bacteria</taxon>
        <taxon>Pseudomonadati</taxon>
        <taxon>Bacteroidota</taxon>
        <taxon>Flavobacteriia</taxon>
        <taxon>Flavobacteriales</taxon>
        <taxon>Flavobacteriaceae</taxon>
        <taxon>Maribacter</taxon>
    </lineage>
</organism>
<evidence type="ECO:0000313" key="5">
    <source>
        <dbReference type="Proteomes" id="UP000198990"/>
    </source>
</evidence>
<keyword evidence="5" id="KW-1185">Reference proteome</keyword>
<sequence>MKLTEFTIVLLLFSGICLQAQDRQKELDSLIQHAASLPDNILKAKVLSRIHERMMFMDNEKAFIYAKQAQNLSRKIGYEKGVANGYLQFGNYYYNQSKNDSASFYHNLALKEFKKLNSVKGQIFALHSLGTIEREKGEFDNAIHLTNSILEMYTDENRKNSDLGDFDLRGSEYEVLGGIYFEKGNYRISLENTLKALRFFEDVGDMVRKGDALKQLADIEYQLGNYKTSLDYAQEAIAIYKDNKDKIYHSYAANVAGLAAEQMNNLALARKLLQESIQLAREMNIRSMISQNLNGLARLDYNEKKFKRAETYLVESIQIAKTENIKFNLTEALKEMANLNIAKNKLIVALKNINEVIQIARKIKALPTLRDALMIRATIRNKLNYSELAYQDLKEFQTLNDSLFNEKKTQQIEELKTIYEIEKKEAEIALQEEEIKTLNEKAKVDKLKKGLYAGGMASALALFGLSIFGFRQRMKKNRIAREKQEEIYKQEIEHKQKELASQTLHLVQKNTFIQELMENLENIKNSPEKFKMEFRRIVMLLKKENASDKDWEIFKTYFADVHNDFDQKLKTMYADISEKEIRLAAFLRMHLTTKEIASTLNVLPDSILKSKYRLKKKLGLDKETDLTSFLNTL</sequence>
<dbReference type="OrthoDB" id="1090267at2"/>
<dbReference type="InterPro" id="IPR019734">
    <property type="entry name" value="TPR_rpt"/>
</dbReference>
<proteinExistence type="predicted"/>
<dbReference type="SUPFAM" id="SSF46894">
    <property type="entry name" value="C-terminal effector domain of the bipartite response regulators"/>
    <property type="match status" value="1"/>
</dbReference>
<evidence type="ECO:0000259" key="3">
    <source>
        <dbReference type="Pfam" id="PF12862"/>
    </source>
</evidence>
<dbReference type="SMART" id="SM00028">
    <property type="entry name" value="TPR"/>
    <property type="match status" value="7"/>
</dbReference>
<feature type="transmembrane region" description="Helical" evidence="2">
    <location>
        <begin position="451"/>
        <end position="470"/>
    </location>
</feature>
<dbReference type="STRING" id="228957.SAMN04488008_101629"/>
<keyword evidence="1" id="KW-0175">Coiled coil</keyword>
<feature type="domain" description="Anaphase-promoting complex subunit 5" evidence="3">
    <location>
        <begin position="302"/>
        <end position="375"/>
    </location>
</feature>
<evidence type="ECO:0000256" key="2">
    <source>
        <dbReference type="SAM" id="Phobius"/>
    </source>
</evidence>
<dbReference type="PANTHER" id="PTHR10098">
    <property type="entry name" value="RAPSYN-RELATED"/>
    <property type="match status" value="1"/>
</dbReference>
<feature type="coiled-coil region" evidence="1">
    <location>
        <begin position="405"/>
        <end position="441"/>
    </location>
</feature>
<feature type="domain" description="Anaphase-promoting complex subunit 5" evidence="3">
    <location>
        <begin position="248"/>
        <end position="297"/>
    </location>
</feature>
<dbReference type="InterPro" id="IPR011990">
    <property type="entry name" value="TPR-like_helical_dom_sf"/>
</dbReference>
<dbReference type="GO" id="GO:0006355">
    <property type="term" value="P:regulation of DNA-templated transcription"/>
    <property type="evidence" value="ECO:0007669"/>
    <property type="project" value="InterPro"/>
</dbReference>
<reference evidence="5" key="1">
    <citation type="submission" date="2016-10" db="EMBL/GenBank/DDBJ databases">
        <authorList>
            <person name="Varghese N."/>
            <person name="Submissions S."/>
        </authorList>
    </citation>
    <scope>NUCLEOTIDE SEQUENCE [LARGE SCALE GENOMIC DNA]</scope>
    <source>
        <strain evidence="5">DSM 16471</strain>
    </source>
</reference>
<dbReference type="AlphaFoldDB" id="A0A1H7HNX7"/>
<keyword evidence="2" id="KW-0812">Transmembrane</keyword>
<dbReference type="PANTHER" id="PTHR10098:SF112">
    <property type="entry name" value="SLR0380 PROTEIN"/>
    <property type="match status" value="1"/>
</dbReference>
<dbReference type="SUPFAM" id="SSF48452">
    <property type="entry name" value="TPR-like"/>
    <property type="match status" value="2"/>
</dbReference>
<dbReference type="InterPro" id="IPR016032">
    <property type="entry name" value="Sig_transdc_resp-reg_C-effctor"/>
</dbReference>
<name>A0A1H7HNX7_9FLAO</name>
<keyword evidence="2" id="KW-0472">Membrane</keyword>
<keyword evidence="2" id="KW-1133">Transmembrane helix</keyword>
<dbReference type="Gene3D" id="1.25.40.10">
    <property type="entry name" value="Tetratricopeptide repeat domain"/>
    <property type="match status" value="2"/>
</dbReference>